<evidence type="ECO:0000313" key="3">
    <source>
        <dbReference type="EMBL" id="NFN33614.1"/>
    </source>
</evidence>
<organism evidence="2 5">
    <name type="scientific">Clostridium botulinum</name>
    <dbReference type="NCBI Taxonomy" id="1491"/>
    <lineage>
        <taxon>Bacteria</taxon>
        <taxon>Bacillati</taxon>
        <taxon>Bacillota</taxon>
        <taxon>Clostridia</taxon>
        <taxon>Eubacteriales</taxon>
        <taxon>Clostridiaceae</taxon>
        <taxon>Clostridium</taxon>
    </lineage>
</organism>
<feature type="transmembrane region" description="Helical" evidence="1">
    <location>
        <begin position="21"/>
        <end position="45"/>
    </location>
</feature>
<dbReference type="Proteomes" id="UP000476820">
    <property type="component" value="Unassembled WGS sequence"/>
</dbReference>
<dbReference type="EMBL" id="SWOV01000004">
    <property type="protein sequence ID" value="NFF86771.1"/>
    <property type="molecule type" value="Genomic_DNA"/>
</dbReference>
<dbReference type="OrthoDB" id="1907871at2"/>
<keyword evidence="1" id="KW-0812">Transmembrane</keyword>
<reference evidence="4 5" key="1">
    <citation type="submission" date="2019-04" db="EMBL/GenBank/DDBJ databases">
        <title>Genome sequencing of Clostridium botulinum Groups I-IV and Clostridium butyricum.</title>
        <authorList>
            <person name="Brunt J."/>
            <person name="Van Vliet A.H.M."/>
            <person name="Stringer S.C."/>
            <person name="Carter A.T."/>
            <person name="Peck M.W."/>
        </authorList>
    </citation>
    <scope>NUCLEOTIDE SEQUENCE [LARGE SCALE GENOMIC DNA]</scope>
    <source>
        <strain evidence="2 5">1605</strain>
        <strain evidence="3 4">CB-K-33E</strain>
    </source>
</reference>
<keyword evidence="1" id="KW-1133">Transmembrane helix</keyword>
<evidence type="ECO:0000313" key="4">
    <source>
        <dbReference type="Proteomes" id="UP000473681"/>
    </source>
</evidence>
<dbReference type="RefSeq" id="WP_017826031.1">
    <property type="nucleotide sequence ID" value="NZ_CP010520.1"/>
</dbReference>
<sequence>MFRKKRIYLDKSVVCKKTNGFTIIESIVYIFFTTIIFFISTNLIIDSYKLYIQNQEISRVCNKMQNFYINLDSILKKDIIRDIEFGETYLMLYRDKDNVLISKNIKSDKEALGAKYPDRISPNILLKEVKDFKVIQKEKLIYLKIIDKSGKVFVRCI</sequence>
<protein>
    <submittedName>
        <fullName evidence="2">Uncharacterized protein</fullName>
    </submittedName>
</protein>
<dbReference type="Proteomes" id="UP000473681">
    <property type="component" value="Unassembled WGS sequence"/>
</dbReference>
<proteinExistence type="predicted"/>
<dbReference type="EMBL" id="SWVK01000001">
    <property type="protein sequence ID" value="NFN33614.1"/>
    <property type="molecule type" value="Genomic_DNA"/>
</dbReference>
<evidence type="ECO:0000313" key="5">
    <source>
        <dbReference type="Proteomes" id="UP000476820"/>
    </source>
</evidence>
<name>A0A0C2N0N7_CLOBO</name>
<comment type="caution">
    <text evidence="2">The sequence shown here is derived from an EMBL/GenBank/DDBJ whole genome shotgun (WGS) entry which is preliminary data.</text>
</comment>
<evidence type="ECO:0000256" key="1">
    <source>
        <dbReference type="SAM" id="Phobius"/>
    </source>
</evidence>
<evidence type="ECO:0000313" key="2">
    <source>
        <dbReference type="EMBL" id="NFF86771.1"/>
    </source>
</evidence>
<keyword evidence="1" id="KW-0472">Membrane</keyword>
<accession>A0A0C2N0N7</accession>
<gene>
    <name evidence="2" type="ORF">FC774_02470</name>
    <name evidence="3" type="ORF">FDB51_00415</name>
</gene>
<dbReference type="AlphaFoldDB" id="A0A0C2N0N7"/>